<feature type="compositionally biased region" description="Low complexity" evidence="1">
    <location>
        <begin position="271"/>
        <end position="283"/>
    </location>
</feature>
<feature type="region of interest" description="Disordered" evidence="1">
    <location>
        <begin position="445"/>
        <end position="466"/>
    </location>
</feature>
<proteinExistence type="predicted"/>
<gene>
    <name evidence="2" type="ORF">BT63DRAFT_110297</name>
</gene>
<feature type="region of interest" description="Disordered" evidence="1">
    <location>
        <begin position="194"/>
        <end position="216"/>
    </location>
</feature>
<accession>A0A6A6TX21</accession>
<organism evidence="2 3">
    <name type="scientific">Microthyrium microscopicum</name>
    <dbReference type="NCBI Taxonomy" id="703497"/>
    <lineage>
        <taxon>Eukaryota</taxon>
        <taxon>Fungi</taxon>
        <taxon>Dikarya</taxon>
        <taxon>Ascomycota</taxon>
        <taxon>Pezizomycotina</taxon>
        <taxon>Dothideomycetes</taxon>
        <taxon>Dothideomycetes incertae sedis</taxon>
        <taxon>Microthyriales</taxon>
        <taxon>Microthyriaceae</taxon>
        <taxon>Microthyrium</taxon>
    </lineage>
</organism>
<evidence type="ECO:0000313" key="3">
    <source>
        <dbReference type="Proteomes" id="UP000799302"/>
    </source>
</evidence>
<keyword evidence="3" id="KW-1185">Reference proteome</keyword>
<reference evidence="2" key="1">
    <citation type="journal article" date="2020" name="Stud. Mycol.">
        <title>101 Dothideomycetes genomes: a test case for predicting lifestyles and emergence of pathogens.</title>
        <authorList>
            <person name="Haridas S."/>
            <person name="Albert R."/>
            <person name="Binder M."/>
            <person name="Bloem J."/>
            <person name="Labutti K."/>
            <person name="Salamov A."/>
            <person name="Andreopoulos B."/>
            <person name="Baker S."/>
            <person name="Barry K."/>
            <person name="Bills G."/>
            <person name="Bluhm B."/>
            <person name="Cannon C."/>
            <person name="Castanera R."/>
            <person name="Culley D."/>
            <person name="Daum C."/>
            <person name="Ezra D."/>
            <person name="Gonzalez J."/>
            <person name="Henrissat B."/>
            <person name="Kuo A."/>
            <person name="Liang C."/>
            <person name="Lipzen A."/>
            <person name="Lutzoni F."/>
            <person name="Magnuson J."/>
            <person name="Mondo S."/>
            <person name="Nolan M."/>
            <person name="Ohm R."/>
            <person name="Pangilinan J."/>
            <person name="Park H.-J."/>
            <person name="Ramirez L."/>
            <person name="Alfaro M."/>
            <person name="Sun H."/>
            <person name="Tritt A."/>
            <person name="Yoshinaga Y."/>
            <person name="Zwiers L.-H."/>
            <person name="Turgeon B."/>
            <person name="Goodwin S."/>
            <person name="Spatafora J."/>
            <person name="Crous P."/>
            <person name="Grigoriev I."/>
        </authorList>
    </citation>
    <scope>NUCLEOTIDE SEQUENCE</scope>
    <source>
        <strain evidence="2">CBS 115976</strain>
    </source>
</reference>
<sequence length="492" mass="52520">MDRVYFHIDRIGVGAMLKHNGSRFSKSPYAPLNEENAPCANGALITEDYRGDLDDWDPKSNGTRYRHDVIVRDPWCVTDLLLTMKSEDVSSIRKNAWLRTTLPVNFAGVKWPYPVSAFSSNYCGLGGALHTDCQYILKNKGVRIAFPTILTKMFPEWASCNFDYEGIDDPVRTIDPVNIHGPEDLAGPIIPHSTTSTRINSPLRSTHGLSSSQHFSQDMPKLAENSLLGTAQALPGQSANNLLGFLPRATARPVDKDDDEHVLSFPSTIPGGSQSSVSSGSKSRPQMATFIDKNGAPVVVWGFEGGTFNVGGQLISHDASPARLLDGTTVSIDLDRGLSIDWKALSFNEALTGAPGVNFVAPSGSRMTAVLNDDGSYTIGDIIVDPGSKVMLGSGISVFVGVAGQLVVDSQTIQPSIMREPVGQSSKVLKPSAVVLGGDSNNKYPSSGSNDSATVGVNNQPQASRKSGGFGIRPDLFMACLSVCIGCISCLL</sequence>
<dbReference type="Proteomes" id="UP000799302">
    <property type="component" value="Unassembled WGS sequence"/>
</dbReference>
<feature type="region of interest" description="Disordered" evidence="1">
    <location>
        <begin position="254"/>
        <end position="285"/>
    </location>
</feature>
<dbReference type="EMBL" id="MU004244">
    <property type="protein sequence ID" value="KAF2663707.1"/>
    <property type="molecule type" value="Genomic_DNA"/>
</dbReference>
<dbReference type="AlphaFoldDB" id="A0A6A6TX21"/>
<protein>
    <submittedName>
        <fullName evidence="2">Uncharacterized protein</fullName>
    </submittedName>
</protein>
<name>A0A6A6TX21_9PEZI</name>
<feature type="compositionally biased region" description="Polar residues" evidence="1">
    <location>
        <begin position="445"/>
        <end position="465"/>
    </location>
</feature>
<evidence type="ECO:0000256" key="1">
    <source>
        <dbReference type="SAM" id="MobiDB-lite"/>
    </source>
</evidence>
<evidence type="ECO:0000313" key="2">
    <source>
        <dbReference type="EMBL" id="KAF2663707.1"/>
    </source>
</evidence>